<dbReference type="AlphaFoldDB" id="A0A3N6X5B0"/>
<name>A0A3N6X5B0_9ACTN</name>
<comment type="caution">
    <text evidence="4">The sequence shown here is derived from an EMBL/GenBank/DDBJ whole genome shotgun (WGS) entry which is preliminary data.</text>
</comment>
<gene>
    <name evidence="4" type="ORF">EHW97_03415</name>
</gene>
<dbReference type="InterPro" id="IPR041664">
    <property type="entry name" value="AAA_16"/>
</dbReference>
<proteinExistence type="predicted"/>
<dbReference type="PANTHER" id="PTHR16305">
    <property type="entry name" value="TESTICULAR SOLUBLE ADENYLYL CYCLASE"/>
    <property type="match status" value="1"/>
</dbReference>
<dbReference type="GO" id="GO:0004016">
    <property type="term" value="F:adenylate cyclase activity"/>
    <property type="evidence" value="ECO:0007669"/>
    <property type="project" value="TreeGrafter"/>
</dbReference>
<reference evidence="4 5" key="1">
    <citation type="submission" date="2018-11" db="EMBL/GenBank/DDBJ databases">
        <authorList>
            <person name="Li F."/>
        </authorList>
    </citation>
    <scope>NUCLEOTIDE SEQUENCE [LARGE SCALE GENOMIC DNA]</scope>
    <source>
        <strain evidence="4 5">YS17T</strain>
    </source>
</reference>
<evidence type="ECO:0000256" key="1">
    <source>
        <dbReference type="ARBA" id="ARBA00022741"/>
    </source>
</evidence>
<dbReference type="Proteomes" id="UP000275225">
    <property type="component" value="Unassembled WGS sequence"/>
</dbReference>
<sequence>MRCRRSSRARETSRRWTVPPIEARGRALGTRRSAHGGSDCQRAVRHSHSMTTAIFGRDDWIARLRDDVSRTVASHGGLVMVSGEAGIGKTTLIGASIEHARSLGALAAVGTCSSSQGTPMLWPWIQAFRALQRALGPTEFDALSAEVGLDPTELAAFDDRGGVEFTFFDAVATLLATISHRHPLVVVIEDLHWADVTSVQLLEFLSRHTWFERILVIGTYRDTEIDPGREAHRALSALMPQAGSIQLAGLELEAVGALVQRVTGQRPPASFVQRLHHRSGGNPFFVEQTARLWASGHGEQALTPGVTDAVRSRLRPLPPQALAVLQTAAVVENPTTLRVLAAVAGLSVDDCSSALAAALAARLLRTTNESTYEFVHDLVRETVLTDLDSATEARLHAAVVNALDDHPQAVLPGQAADHALRAGDLIDSERTVDLLIAAGRDANSHLDLRASIDFYRRAAALTSDPERRTLIRLDLAGEMHFAATLNRSPRADALALMTEVLDEATRHSTVTAARVALGLHSYSEVDRDRVRALLRSSAASLLPSPLPDADDELYRAVVEHLAEIARADADYESLSTMLSVHHAVLWRAGKAAERQRVVAELQTVARRHGDRTTEQFAASLLWVTMLEQNDPGYLEQYRAFAALAARYQTPIFAASEHIDGALIAGFRGRFDEAWERSARAEEVLPQEHAFGWALRYLHWVLHLRRGDFDQARHALSLLADSAFDYDVLSAAQAAEEGRHRDAAVLLERVDENDEGVPRILYDRVLALVAAGTGHGELLARARERMAQWSGTWSVDLYGMDLGGPIDLYLGLLDAAAGEQDRAVGFLERATRQAEHLSSPYWAATAQLALIEALPADDPRRATVRETLMPLLAELDVPGLERRTKALVEGSSSAAPASRLDGNAFCRQGATWQLTWDGHSVTLPHAKGLGDLHTLIAAPGSEIASTTLLNPHRDPQADAAMRFGGDAVLDDTARQQYRARLTQLDELLDAAGLAGDVERRDALLAEREALIDELRAATRLGGRSRRLGDETERARKTVTARIRDALRKIEGVHPALGEHLRASVNTGTFCSYRPSDPVTWRLH</sequence>
<protein>
    <submittedName>
        <fullName evidence="4">ATPase</fullName>
    </submittedName>
</protein>
<accession>A0A3N6X5B0</accession>
<dbReference type="GO" id="GO:0005524">
    <property type="term" value="F:ATP binding"/>
    <property type="evidence" value="ECO:0007669"/>
    <property type="project" value="UniProtKB-KW"/>
</dbReference>
<keyword evidence="1" id="KW-0547">Nucleotide-binding</keyword>
<evidence type="ECO:0000256" key="2">
    <source>
        <dbReference type="ARBA" id="ARBA00022840"/>
    </source>
</evidence>
<keyword evidence="2" id="KW-0067">ATP-binding</keyword>
<feature type="domain" description="Orc1-like AAA ATPase" evidence="3">
    <location>
        <begin position="54"/>
        <end position="217"/>
    </location>
</feature>
<evidence type="ECO:0000313" key="5">
    <source>
        <dbReference type="Proteomes" id="UP000275225"/>
    </source>
</evidence>
<dbReference type="SUPFAM" id="SSF52540">
    <property type="entry name" value="P-loop containing nucleoside triphosphate hydrolases"/>
    <property type="match status" value="1"/>
</dbReference>
<dbReference type="InterPro" id="IPR027417">
    <property type="entry name" value="P-loop_NTPase"/>
</dbReference>
<organism evidence="4 5">
    <name type="scientific">Aeromicrobium camelliae</name>
    <dbReference type="NCBI Taxonomy" id="1538144"/>
    <lineage>
        <taxon>Bacteria</taxon>
        <taxon>Bacillati</taxon>
        <taxon>Actinomycetota</taxon>
        <taxon>Actinomycetes</taxon>
        <taxon>Propionibacteriales</taxon>
        <taxon>Nocardioidaceae</taxon>
        <taxon>Aeromicrobium</taxon>
    </lineage>
</organism>
<evidence type="ECO:0000313" key="4">
    <source>
        <dbReference type="EMBL" id="RQN09305.1"/>
    </source>
</evidence>
<dbReference type="PANTHER" id="PTHR16305:SF35">
    <property type="entry name" value="TRANSCRIPTIONAL ACTIVATOR DOMAIN"/>
    <property type="match status" value="1"/>
</dbReference>
<keyword evidence="5" id="KW-1185">Reference proteome</keyword>
<evidence type="ECO:0000259" key="3">
    <source>
        <dbReference type="Pfam" id="PF13191"/>
    </source>
</evidence>
<dbReference type="Pfam" id="PF13191">
    <property type="entry name" value="AAA_16"/>
    <property type="match status" value="1"/>
</dbReference>
<dbReference type="OrthoDB" id="3795727at2"/>
<dbReference type="GO" id="GO:0005737">
    <property type="term" value="C:cytoplasm"/>
    <property type="evidence" value="ECO:0007669"/>
    <property type="project" value="TreeGrafter"/>
</dbReference>
<dbReference type="EMBL" id="RQJX01000003">
    <property type="protein sequence ID" value="RQN09305.1"/>
    <property type="molecule type" value="Genomic_DNA"/>
</dbReference>